<dbReference type="SUPFAM" id="SSF52540">
    <property type="entry name" value="P-loop containing nucleoside triphosphate hydrolases"/>
    <property type="match status" value="1"/>
</dbReference>
<keyword evidence="8" id="KW-0547">Nucleotide-binding</keyword>
<keyword evidence="15" id="KW-1185">Reference proteome</keyword>
<dbReference type="AlphaFoldDB" id="A0AAE8SUQ6"/>
<dbReference type="GO" id="GO:0005730">
    <property type="term" value="C:nucleolus"/>
    <property type="evidence" value="ECO:0007669"/>
    <property type="project" value="UniProtKB-SubCell"/>
</dbReference>
<evidence type="ECO:0000313" key="14">
    <source>
        <dbReference type="EMBL" id="SPO01187.1"/>
    </source>
</evidence>
<feature type="region of interest" description="Disordered" evidence="12">
    <location>
        <begin position="554"/>
        <end position="589"/>
    </location>
</feature>
<reference evidence="14" key="1">
    <citation type="submission" date="2018-03" db="EMBL/GenBank/DDBJ databases">
        <authorList>
            <person name="Guldener U."/>
        </authorList>
    </citation>
    <scope>NUCLEOTIDE SEQUENCE</scope>
</reference>
<evidence type="ECO:0000256" key="1">
    <source>
        <dbReference type="ARBA" id="ARBA00003798"/>
    </source>
</evidence>
<feature type="region of interest" description="Disordered" evidence="12">
    <location>
        <begin position="25"/>
        <end position="124"/>
    </location>
</feature>
<keyword evidence="9" id="KW-0418">Kinase</keyword>
<evidence type="ECO:0000256" key="11">
    <source>
        <dbReference type="ARBA" id="ARBA00023242"/>
    </source>
</evidence>
<keyword evidence="6" id="KW-0698">rRNA processing</keyword>
<evidence type="ECO:0000256" key="3">
    <source>
        <dbReference type="ARBA" id="ARBA00011003"/>
    </source>
</evidence>
<evidence type="ECO:0000256" key="2">
    <source>
        <dbReference type="ARBA" id="ARBA00004604"/>
    </source>
</evidence>
<accession>A0AAE8SUQ6</accession>
<keyword evidence="7" id="KW-0808">Transferase</keyword>
<keyword evidence="11" id="KW-0539">Nucleus</keyword>
<dbReference type="PANTHER" id="PTHR12755">
    <property type="entry name" value="CLEAVAGE/POLYADENYLATION FACTOR IA SUBUNIT CLP1P"/>
    <property type="match status" value="1"/>
</dbReference>
<dbReference type="FunFam" id="3.40.50.300:FF:001156">
    <property type="entry name" value="Polynucleotide 5-hydroxyl-kinase grc3"/>
    <property type="match status" value="1"/>
</dbReference>
<feature type="compositionally biased region" description="Low complexity" evidence="12">
    <location>
        <begin position="74"/>
        <end position="90"/>
    </location>
</feature>
<dbReference type="GO" id="GO:0005524">
    <property type="term" value="F:ATP binding"/>
    <property type="evidence" value="ECO:0007669"/>
    <property type="project" value="UniProtKB-KW"/>
</dbReference>
<dbReference type="Proteomes" id="UP001187682">
    <property type="component" value="Unassembled WGS sequence"/>
</dbReference>
<evidence type="ECO:0000256" key="9">
    <source>
        <dbReference type="ARBA" id="ARBA00022777"/>
    </source>
</evidence>
<evidence type="ECO:0000256" key="5">
    <source>
        <dbReference type="ARBA" id="ARBA00019824"/>
    </source>
</evidence>
<dbReference type="InterPro" id="IPR032319">
    <property type="entry name" value="CLP1_P"/>
</dbReference>
<dbReference type="PANTHER" id="PTHR12755:SF3">
    <property type="entry name" value="POLYNUCLEOTIDE 5'-HYDROXYL-KINASE NOL9"/>
    <property type="match status" value="1"/>
</dbReference>
<name>A0AAE8SUQ6_9PEZI</name>
<evidence type="ECO:0000259" key="13">
    <source>
        <dbReference type="Pfam" id="PF16575"/>
    </source>
</evidence>
<feature type="domain" description="Clp1 P-loop" evidence="13">
    <location>
        <begin position="161"/>
        <end position="362"/>
    </location>
</feature>
<gene>
    <name evidence="14" type="ORF">DNG_03934</name>
</gene>
<evidence type="ECO:0000256" key="7">
    <source>
        <dbReference type="ARBA" id="ARBA00022679"/>
    </source>
</evidence>
<comment type="similarity">
    <text evidence="3">Belongs to the Clp1 family. NOL9/GRC3 subfamily.</text>
</comment>
<sequence>MAGDKPMLSAFAARKAMLAKAIESKNSSAAENDNGGSVAAGTAQGARTSTVEAPTGASAPEKRTSGRRKRQRVEVSAAVAGAGEQKAAVVSGAKQETKGGGQSKNKRATANEPSQPPAELCGPEDLPKRSVFRLLYSAPEWNKKLADLTNAIKSAPVFICGPKGSGKSTFGRLLTNRLLTQAQNVPQRKAGSPEGGVIVLDLDPGQPEFCPAGTVSLVLVRKPNISPPFAHPWPENSATTLIRCHALASVTPGSDTDFYMECALDLYRQYQRNWNGYPLVVNTPGWILGTGLDLLGLLIGSIRPGKVVYMSEDGPTETVEGLQAACRRTSSFDTLPSQQSGPGSGKTAAQLRAMQTMSYFHSRGKGSTGLLSWDSSPLSTVPPWRVAYSGMNRGLAGIMCYGGQPGSSLLAEAINGMVLAAVEIEDEKAFRRSEPEEDSLMEVVEENDASMHVDASKGVHDSVERLIRRTPEGIPYFEQDEGNTLDPLYSRTIGLVLVRGVDVENAALQIITPIPRSTLEEIRQNGRQVVLVHGQFDAPTWAYTEDLYEKELREVGDDEDEDESGEDESGPSAPGAGVNRPWVEGVDETRRRRVGAGTWRVRRDLGKQNR</sequence>
<evidence type="ECO:0000256" key="4">
    <source>
        <dbReference type="ARBA" id="ARBA00018706"/>
    </source>
</evidence>
<feature type="compositionally biased region" description="Acidic residues" evidence="12">
    <location>
        <begin position="556"/>
        <end position="569"/>
    </location>
</feature>
<evidence type="ECO:0000256" key="10">
    <source>
        <dbReference type="ARBA" id="ARBA00022840"/>
    </source>
</evidence>
<feature type="compositionally biased region" description="Polar residues" evidence="12">
    <location>
        <begin position="25"/>
        <end position="35"/>
    </location>
</feature>
<keyword evidence="10" id="KW-0067">ATP-binding</keyword>
<evidence type="ECO:0000256" key="8">
    <source>
        <dbReference type="ARBA" id="ARBA00022741"/>
    </source>
</evidence>
<evidence type="ECO:0000256" key="6">
    <source>
        <dbReference type="ARBA" id="ARBA00022552"/>
    </source>
</evidence>
<comment type="subcellular location">
    <subcellularLocation>
        <location evidence="2">Nucleus</location>
        <location evidence="2">Nucleolus</location>
    </subcellularLocation>
</comment>
<dbReference type="GO" id="GO:0000448">
    <property type="term" value="P:cleavage in ITS2 between 5.8S rRNA and LSU-rRNA of tricistronic rRNA transcript (SSU-rRNA, 5.8S rRNA, LSU-rRNA)"/>
    <property type="evidence" value="ECO:0007669"/>
    <property type="project" value="TreeGrafter"/>
</dbReference>
<proteinExistence type="inferred from homology"/>
<dbReference type="GO" id="GO:0051731">
    <property type="term" value="F:polynucleotide 5'-hydroxyl-kinase activity"/>
    <property type="evidence" value="ECO:0007669"/>
    <property type="project" value="InterPro"/>
</dbReference>
<organism evidence="14 15">
    <name type="scientific">Cephalotrichum gorgonifer</name>
    <dbReference type="NCBI Taxonomy" id="2041049"/>
    <lineage>
        <taxon>Eukaryota</taxon>
        <taxon>Fungi</taxon>
        <taxon>Dikarya</taxon>
        <taxon>Ascomycota</taxon>
        <taxon>Pezizomycotina</taxon>
        <taxon>Sordariomycetes</taxon>
        <taxon>Hypocreomycetidae</taxon>
        <taxon>Microascales</taxon>
        <taxon>Microascaceae</taxon>
        <taxon>Cephalotrichum</taxon>
    </lineage>
</organism>
<evidence type="ECO:0000256" key="12">
    <source>
        <dbReference type="SAM" id="MobiDB-lite"/>
    </source>
</evidence>
<protein>
    <recommendedName>
        <fullName evidence="5">Polynucleotide 5'-hydroxyl-kinase GRC3</fullName>
    </recommendedName>
    <alternativeName>
        <fullName evidence="4">Polynucleotide 5'-hydroxyl-kinase grc3</fullName>
    </alternativeName>
</protein>
<dbReference type="Pfam" id="PF16575">
    <property type="entry name" value="CLP1_P"/>
    <property type="match status" value="1"/>
</dbReference>
<dbReference type="InterPro" id="IPR045116">
    <property type="entry name" value="Clp1/Grc3"/>
</dbReference>
<evidence type="ECO:0000313" key="15">
    <source>
        <dbReference type="Proteomes" id="UP001187682"/>
    </source>
</evidence>
<dbReference type="Gene3D" id="3.40.50.300">
    <property type="entry name" value="P-loop containing nucleotide triphosphate hydrolases"/>
    <property type="match status" value="1"/>
</dbReference>
<comment type="function">
    <text evidence="1">Polynucleotide 5'-kinase involved in rRNA processing.</text>
</comment>
<dbReference type="InterPro" id="IPR027417">
    <property type="entry name" value="P-loop_NTPase"/>
</dbReference>
<comment type="caution">
    <text evidence="14">The sequence shown here is derived from an EMBL/GenBank/DDBJ whole genome shotgun (WGS) entry which is preliminary data.</text>
</comment>
<dbReference type="EMBL" id="ONZQ02000004">
    <property type="protein sequence ID" value="SPO01187.1"/>
    <property type="molecule type" value="Genomic_DNA"/>
</dbReference>